<name>A0AA39RS70_ACESA</name>
<feature type="region of interest" description="Disordered" evidence="1">
    <location>
        <begin position="1"/>
        <end position="107"/>
    </location>
</feature>
<protein>
    <submittedName>
        <fullName evidence="2">Uncharacterized protein</fullName>
    </submittedName>
</protein>
<proteinExistence type="predicted"/>
<dbReference type="AlphaFoldDB" id="A0AA39RS70"/>
<comment type="caution">
    <text evidence="2">The sequence shown here is derived from an EMBL/GenBank/DDBJ whole genome shotgun (WGS) entry which is preliminary data.</text>
</comment>
<feature type="compositionally biased region" description="Basic and acidic residues" evidence="1">
    <location>
        <begin position="61"/>
        <end position="79"/>
    </location>
</feature>
<accession>A0AA39RS70</accession>
<reference evidence="2" key="2">
    <citation type="submission" date="2023-06" db="EMBL/GenBank/DDBJ databases">
        <authorList>
            <person name="Swenson N.G."/>
            <person name="Wegrzyn J.L."/>
            <person name="Mcevoy S.L."/>
        </authorList>
    </citation>
    <scope>NUCLEOTIDE SEQUENCE</scope>
    <source>
        <strain evidence="2">NS2018</strain>
        <tissue evidence="2">Leaf</tissue>
    </source>
</reference>
<sequence length="107" mass="12128">MDSHRFPVNSSGGDVEDSAVDGRKRKIATNDLVAMDSASDQSDSSSDQVESRDVNQGTTNHMEKQQETRLKSKQQENRSKSNQNSWMNRSQFMSQDEPMLTKKQCEN</sequence>
<dbReference type="EMBL" id="JAUESC010000385">
    <property type="protein sequence ID" value="KAK0579157.1"/>
    <property type="molecule type" value="Genomic_DNA"/>
</dbReference>
<evidence type="ECO:0000256" key="1">
    <source>
        <dbReference type="SAM" id="MobiDB-lite"/>
    </source>
</evidence>
<evidence type="ECO:0000313" key="3">
    <source>
        <dbReference type="Proteomes" id="UP001168877"/>
    </source>
</evidence>
<evidence type="ECO:0000313" key="2">
    <source>
        <dbReference type="EMBL" id="KAK0579157.1"/>
    </source>
</evidence>
<organism evidence="2 3">
    <name type="scientific">Acer saccharum</name>
    <name type="common">Sugar maple</name>
    <dbReference type="NCBI Taxonomy" id="4024"/>
    <lineage>
        <taxon>Eukaryota</taxon>
        <taxon>Viridiplantae</taxon>
        <taxon>Streptophyta</taxon>
        <taxon>Embryophyta</taxon>
        <taxon>Tracheophyta</taxon>
        <taxon>Spermatophyta</taxon>
        <taxon>Magnoliopsida</taxon>
        <taxon>eudicotyledons</taxon>
        <taxon>Gunneridae</taxon>
        <taxon>Pentapetalae</taxon>
        <taxon>rosids</taxon>
        <taxon>malvids</taxon>
        <taxon>Sapindales</taxon>
        <taxon>Sapindaceae</taxon>
        <taxon>Hippocastanoideae</taxon>
        <taxon>Acereae</taxon>
        <taxon>Acer</taxon>
    </lineage>
</organism>
<gene>
    <name evidence="2" type="ORF">LWI29_021882</name>
</gene>
<keyword evidence="3" id="KW-1185">Reference proteome</keyword>
<feature type="compositionally biased region" description="Polar residues" evidence="1">
    <location>
        <begin position="80"/>
        <end position="94"/>
    </location>
</feature>
<feature type="compositionally biased region" description="Low complexity" evidence="1">
    <location>
        <begin position="36"/>
        <end position="48"/>
    </location>
</feature>
<dbReference type="Proteomes" id="UP001168877">
    <property type="component" value="Unassembled WGS sequence"/>
</dbReference>
<reference evidence="2" key="1">
    <citation type="journal article" date="2022" name="Plant J.">
        <title>Strategies of tolerance reflected in two North American maple genomes.</title>
        <authorList>
            <person name="McEvoy S.L."/>
            <person name="Sezen U.U."/>
            <person name="Trouern-Trend A."/>
            <person name="McMahon S.M."/>
            <person name="Schaberg P.G."/>
            <person name="Yang J."/>
            <person name="Wegrzyn J.L."/>
            <person name="Swenson N.G."/>
        </authorList>
    </citation>
    <scope>NUCLEOTIDE SEQUENCE</scope>
    <source>
        <strain evidence="2">NS2018</strain>
    </source>
</reference>